<sequence>MIITPFETELYQKLSVFFAENGFELLSDRKQFRKQTPVGFYNVVFSTSYRTNEIWLDVSIGLRHQEIEFLAQQFLDNAEEYREDANTLVISVGKFNDDKYFRYKLQSTEDLNDVCDQIKEFLLNQGFAFMEKYGSLKALNHLLNDEPTKPSKFLYNQIHRCFKGIIVARFSNHERFLRLIDLYRVQVAKLGASIEEQQTFERLLSFLLYHSLN</sequence>
<evidence type="ECO:0008006" key="3">
    <source>
        <dbReference type="Google" id="ProtNLM"/>
    </source>
</evidence>
<name>A0A2S7IPX5_9BACT</name>
<dbReference type="EMBL" id="PTRA01000001">
    <property type="protein sequence ID" value="PQA59688.1"/>
    <property type="molecule type" value="Genomic_DNA"/>
</dbReference>
<dbReference type="AlphaFoldDB" id="A0A2S7IPX5"/>
<reference evidence="2" key="1">
    <citation type="submission" date="2018-02" db="EMBL/GenBank/DDBJ databases">
        <title>Genome sequencing of Solimonas sp. HR-BB.</title>
        <authorList>
            <person name="Lee Y."/>
            <person name="Jeon C.O."/>
        </authorList>
    </citation>
    <scope>NUCLEOTIDE SEQUENCE [LARGE SCALE GENOMIC DNA]</scope>
    <source>
        <strain evidence="2">HR-U</strain>
    </source>
</reference>
<dbReference type="Proteomes" id="UP000239590">
    <property type="component" value="Unassembled WGS sequence"/>
</dbReference>
<keyword evidence="2" id="KW-1185">Reference proteome</keyword>
<comment type="caution">
    <text evidence="1">The sequence shown here is derived from an EMBL/GenBank/DDBJ whole genome shotgun (WGS) entry which is preliminary data.</text>
</comment>
<dbReference type="OrthoDB" id="939776at2"/>
<organism evidence="1 2">
    <name type="scientific">Siphonobacter curvatus</name>
    <dbReference type="NCBI Taxonomy" id="2094562"/>
    <lineage>
        <taxon>Bacteria</taxon>
        <taxon>Pseudomonadati</taxon>
        <taxon>Bacteroidota</taxon>
        <taxon>Cytophagia</taxon>
        <taxon>Cytophagales</taxon>
        <taxon>Cytophagaceae</taxon>
        <taxon>Siphonobacter</taxon>
    </lineage>
</organism>
<proteinExistence type="predicted"/>
<evidence type="ECO:0000313" key="1">
    <source>
        <dbReference type="EMBL" id="PQA59688.1"/>
    </source>
</evidence>
<protein>
    <recommendedName>
        <fullName evidence="3">DUF4304 domain-containing protein</fullName>
    </recommendedName>
</protein>
<evidence type="ECO:0000313" key="2">
    <source>
        <dbReference type="Proteomes" id="UP000239590"/>
    </source>
</evidence>
<gene>
    <name evidence="1" type="ORF">C5O19_08665</name>
</gene>
<accession>A0A2S7IPX5</accession>